<accession>E3T5W1</accession>
<sequence>MFMHNMTLVLNTYEDLNKINDSIHTLTFDSYFVQPIKNVKWPKSLTTLMNILINQLKMTSDQIH</sequence>
<keyword evidence="2" id="KW-1185">Reference proteome</keyword>
<organismHost>
    <name type="scientific">Cafeteria roenbergensis</name>
    <name type="common">Marine flagellate</name>
    <dbReference type="NCBI Taxonomy" id="33653"/>
</organismHost>
<dbReference type="GeneID" id="9887943"/>
<evidence type="ECO:0000313" key="2">
    <source>
        <dbReference type="Proteomes" id="UP000029781"/>
    </source>
</evidence>
<dbReference type="RefSeq" id="YP_003970173.1">
    <property type="nucleotide sequence ID" value="NC_014637.1"/>
</dbReference>
<reference evidence="1 2" key="1">
    <citation type="journal article" date="2010" name="Proc. Natl. Acad. Sci. U.S.A.">
        <title>Giant virus with a remarkable complement of genes infects marine zooplankton.</title>
        <authorList>
            <person name="Fischer M.G."/>
            <person name="Allen M.J."/>
            <person name="Wilson W.H."/>
            <person name="Suttle C.A."/>
        </authorList>
    </citation>
    <scope>NUCLEOTIDE SEQUENCE [LARGE SCALE GENOMIC DNA]</scope>
    <source>
        <strain evidence="1 2">BV-PW1</strain>
    </source>
</reference>
<dbReference type="EMBL" id="GU244497">
    <property type="protein sequence ID" value="ADO67574.1"/>
    <property type="molecule type" value="Genomic_DNA"/>
</dbReference>
<organism evidence="1 2">
    <name type="scientific">Cafeteria roenbergensis virus (strain BV-PW1)</name>
    <name type="common">CroV</name>
    <dbReference type="NCBI Taxonomy" id="693272"/>
    <lineage>
        <taxon>Viruses</taxon>
        <taxon>Varidnaviria</taxon>
        <taxon>Bamfordvirae</taxon>
        <taxon>Nucleocytoviricota</taxon>
        <taxon>Megaviricetes</taxon>
        <taxon>Imitervirales</taxon>
        <taxon>Mimiviridae</taxon>
        <taxon>Aliimimivirinae</taxon>
        <taxon>Rheavirus</taxon>
        <taxon>Rheavirus sinusmexicani</taxon>
    </lineage>
</organism>
<evidence type="ECO:0000313" key="1">
    <source>
        <dbReference type="EMBL" id="ADO67574.1"/>
    </source>
</evidence>
<proteinExistence type="predicted"/>
<protein>
    <submittedName>
        <fullName evidence="1">Uncharacterized protein</fullName>
    </submittedName>
</protein>
<dbReference type="Proteomes" id="UP000029781">
    <property type="component" value="Segment"/>
</dbReference>
<name>E3T5W1_CROVB</name>
<gene>
    <name evidence="1" type="ORF">crov540</name>
</gene>
<dbReference type="KEGG" id="vg:9887943"/>